<organism evidence="2 3">
    <name type="scientific">Ancylobacter novellus (strain ATCC 8093 / DSM 506 / JCM 20403 / CCM 1077 / IAM 12100 / NBRC 12443 / NCIMB 10456)</name>
    <name type="common">Starkeya novella</name>
    <dbReference type="NCBI Taxonomy" id="639283"/>
    <lineage>
        <taxon>Bacteria</taxon>
        <taxon>Pseudomonadati</taxon>
        <taxon>Pseudomonadota</taxon>
        <taxon>Alphaproteobacteria</taxon>
        <taxon>Hyphomicrobiales</taxon>
        <taxon>Xanthobacteraceae</taxon>
        <taxon>Ancylobacter</taxon>
    </lineage>
</organism>
<proteinExistence type="predicted"/>
<dbReference type="RefSeq" id="WP_013167874.1">
    <property type="nucleotide sequence ID" value="NC_014217.1"/>
</dbReference>
<dbReference type="STRING" id="639283.Snov_3096"/>
<evidence type="ECO:0000313" key="2">
    <source>
        <dbReference type="EMBL" id="ADH90371.1"/>
    </source>
</evidence>
<dbReference type="HOGENOM" id="CLU_1936838_0_0_5"/>
<accession>D7A7E0</accession>
<sequence>MKTGHVVIGLAAALGVSTLAATPGLAQELYVRSAEPVPPGVVVMEQQPTYVAPTRRVIVQEPAPVVVQEVPAEPRRVIVTEPAPAPMAREVYVREAAPLPPADVIDNGYGCRTLERESISGITTVSTVCD</sequence>
<feature type="signal peptide" evidence="1">
    <location>
        <begin position="1"/>
        <end position="26"/>
    </location>
</feature>
<gene>
    <name evidence="2" type="ordered locus">Snov_3096</name>
</gene>
<feature type="chain" id="PRO_5003092186" evidence="1">
    <location>
        <begin position="27"/>
        <end position="130"/>
    </location>
</feature>
<keyword evidence="3" id="KW-1185">Reference proteome</keyword>
<evidence type="ECO:0000256" key="1">
    <source>
        <dbReference type="SAM" id="SignalP"/>
    </source>
</evidence>
<keyword evidence="1" id="KW-0732">Signal</keyword>
<reference evidence="2 3" key="1">
    <citation type="journal article" date="2012" name="Stand. Genomic Sci.">
        <title>Complete genome sequence of the facultatively chemolithoautotrophic and methylotrophic alpha Proteobacterium Starkeya novella type strain (ATCC 8093(T)).</title>
        <authorList>
            <person name="Kappler U."/>
            <person name="Davenport K."/>
            <person name="Beatson S."/>
            <person name="Lucas S."/>
            <person name="Lapidus A."/>
            <person name="Copeland A."/>
            <person name="Berry K.W."/>
            <person name="Glavina Del Rio T."/>
            <person name="Hammon N."/>
            <person name="Dalin E."/>
            <person name="Tice H."/>
            <person name="Pitluck S."/>
            <person name="Richardson P."/>
            <person name="Bruce D."/>
            <person name="Goodwin L.A."/>
            <person name="Han C."/>
            <person name="Tapia R."/>
            <person name="Detter J.C."/>
            <person name="Chang Y.J."/>
            <person name="Jeffries C.D."/>
            <person name="Land M."/>
            <person name="Hauser L."/>
            <person name="Kyrpides N.C."/>
            <person name="Goker M."/>
            <person name="Ivanova N."/>
            <person name="Klenk H.P."/>
            <person name="Woyke T."/>
        </authorList>
    </citation>
    <scope>NUCLEOTIDE SEQUENCE [LARGE SCALE GENOMIC DNA]</scope>
    <source>
        <strain evidence="3">ATCC 8093 / DSM 506 / JCM 20403 / CCM 1077 / IAM 12100 / NBRC 12443 / NCIMB 10456</strain>
    </source>
</reference>
<dbReference type="Proteomes" id="UP000006633">
    <property type="component" value="Chromosome"/>
</dbReference>
<protein>
    <submittedName>
        <fullName evidence="2">Uncharacterized protein</fullName>
    </submittedName>
</protein>
<evidence type="ECO:0000313" key="3">
    <source>
        <dbReference type="Proteomes" id="UP000006633"/>
    </source>
</evidence>
<dbReference type="eggNOG" id="ENOG5031GC6">
    <property type="taxonomic scope" value="Bacteria"/>
</dbReference>
<dbReference type="KEGG" id="sno:Snov_3096"/>
<dbReference type="EMBL" id="CP002026">
    <property type="protein sequence ID" value="ADH90371.1"/>
    <property type="molecule type" value="Genomic_DNA"/>
</dbReference>
<name>D7A7E0_ANCN5</name>
<dbReference type="AlphaFoldDB" id="D7A7E0"/>